<evidence type="ECO:0000259" key="4">
    <source>
        <dbReference type="PROSITE" id="PS50137"/>
    </source>
</evidence>
<evidence type="ECO:0000256" key="2">
    <source>
        <dbReference type="PROSITE-ProRule" id="PRU00266"/>
    </source>
</evidence>
<feature type="region of interest" description="Disordered" evidence="3">
    <location>
        <begin position="1"/>
        <end position="39"/>
    </location>
</feature>
<dbReference type="InterPro" id="IPR014720">
    <property type="entry name" value="dsRBD_dom"/>
</dbReference>
<dbReference type="Gene3D" id="1.10.10.10">
    <property type="entry name" value="Winged helix-like DNA-binding domain superfamily/Winged helix DNA-binding domain"/>
    <property type="match status" value="2"/>
</dbReference>
<dbReference type="STRING" id="75743.A0A401Q6Q2"/>
<evidence type="ECO:0000256" key="3">
    <source>
        <dbReference type="SAM" id="MobiDB-lite"/>
    </source>
</evidence>
<evidence type="ECO:0000256" key="1">
    <source>
        <dbReference type="ARBA" id="ARBA00022884"/>
    </source>
</evidence>
<dbReference type="InterPro" id="IPR042361">
    <property type="entry name" value="ZBP1"/>
</dbReference>
<dbReference type="PROSITE" id="PS50137">
    <property type="entry name" value="DS_RBD"/>
    <property type="match status" value="1"/>
</dbReference>
<dbReference type="GO" id="GO:0003726">
    <property type="term" value="F:double-stranded RNA adenosine deaminase activity"/>
    <property type="evidence" value="ECO:0007669"/>
    <property type="project" value="InterPro"/>
</dbReference>
<evidence type="ECO:0000313" key="7">
    <source>
        <dbReference type="Proteomes" id="UP000288216"/>
    </source>
</evidence>
<dbReference type="SMART" id="SM00550">
    <property type="entry name" value="Zalpha"/>
    <property type="match status" value="2"/>
</dbReference>
<organism evidence="6 7">
    <name type="scientific">Scyliorhinus torazame</name>
    <name type="common">Cloudy catshark</name>
    <name type="synonym">Catulus torazame</name>
    <dbReference type="NCBI Taxonomy" id="75743"/>
    <lineage>
        <taxon>Eukaryota</taxon>
        <taxon>Metazoa</taxon>
        <taxon>Chordata</taxon>
        <taxon>Craniata</taxon>
        <taxon>Vertebrata</taxon>
        <taxon>Chondrichthyes</taxon>
        <taxon>Elasmobranchii</taxon>
        <taxon>Galeomorphii</taxon>
        <taxon>Galeoidea</taxon>
        <taxon>Carcharhiniformes</taxon>
        <taxon>Scyliorhinidae</taxon>
        <taxon>Scyliorhinus</taxon>
    </lineage>
</organism>
<gene>
    <name evidence="6" type="ORF">scyTo_0021774</name>
</gene>
<dbReference type="PANTHER" id="PTHR14966:SF0">
    <property type="entry name" value="Z-DNA-BINDING PROTEIN 1"/>
    <property type="match status" value="1"/>
</dbReference>
<sequence length="495" mass="53980">MSRGGGGDRRTQKRKAKGFPQYNQLHDHQTSNPLYQGAGTDHFRSQQIRFLTGQISQLPACVFQPLYRSQALYQQKQRSRFQPAAKNWDGNFCQQPVRSPRPPAAPAQQADKNPRPDKRLDPLFSAFQNISLGGNSRQEIVSVLGKLRPGERIPARKITKQLGVQKKVVNQILYGLLGENRVVKEGTSPPLWRLAGQTEARAEVANLEGQQGSPGNTALPLPSEVEEEESEDEDSSEDSMADRASIGDGESQKDKILSFLLEKEKATALEIAKNIGLKSARQINPTLHLFETQGDLYKEAAFPPIWSLSDRKKEVLLRKKKVHEMGEPIFGAVQGIPVAVPDVSQDDIEGVAVGEEESIGNGQAVGLPGQTNDFQTLSTSAPLLLVKGESNRANHAEANYYDSTTGNGQWASDDIPDDLNIINRVSEAGETVGLPQGVLAGKAGADQQPVLSPTDRLRACLTKNPVSGLMEYSQGSALQCEFILLAQTGPSHDPR</sequence>
<keyword evidence="1 2" id="KW-0694">RNA-binding</keyword>
<dbReference type="PANTHER" id="PTHR14966">
    <property type="entry name" value="Z-DNA-BINDING PROTEIN 1"/>
    <property type="match status" value="1"/>
</dbReference>
<feature type="domain" description="Z-binding" evidence="5">
    <location>
        <begin position="130"/>
        <end position="196"/>
    </location>
</feature>
<evidence type="ECO:0000313" key="6">
    <source>
        <dbReference type="EMBL" id="GCB81056.1"/>
    </source>
</evidence>
<comment type="caution">
    <text evidence="6">The sequence shown here is derived from an EMBL/GenBank/DDBJ whole genome shotgun (WGS) entry which is preliminary data.</text>
</comment>
<feature type="region of interest" description="Disordered" evidence="3">
    <location>
        <begin position="207"/>
        <end position="249"/>
    </location>
</feature>
<feature type="compositionally biased region" description="Basic and acidic residues" evidence="3">
    <location>
        <begin position="1"/>
        <end position="10"/>
    </location>
</feature>
<name>A0A401Q6Q2_SCYTO</name>
<dbReference type="GO" id="GO:0060340">
    <property type="term" value="P:positive regulation of type I interferon-mediated signaling pathway"/>
    <property type="evidence" value="ECO:0007669"/>
    <property type="project" value="InterPro"/>
</dbReference>
<dbReference type="GO" id="GO:0003677">
    <property type="term" value="F:DNA binding"/>
    <property type="evidence" value="ECO:0007669"/>
    <property type="project" value="InterPro"/>
</dbReference>
<proteinExistence type="predicted"/>
<dbReference type="Pfam" id="PF02295">
    <property type="entry name" value="z-alpha"/>
    <property type="match status" value="2"/>
</dbReference>
<feature type="region of interest" description="Disordered" evidence="3">
    <location>
        <begin position="84"/>
        <end position="118"/>
    </location>
</feature>
<reference evidence="6 7" key="1">
    <citation type="journal article" date="2018" name="Nat. Ecol. Evol.">
        <title>Shark genomes provide insights into elasmobranch evolution and the origin of vertebrates.</title>
        <authorList>
            <person name="Hara Y"/>
            <person name="Yamaguchi K"/>
            <person name="Onimaru K"/>
            <person name="Kadota M"/>
            <person name="Koyanagi M"/>
            <person name="Keeley SD"/>
            <person name="Tatsumi K"/>
            <person name="Tanaka K"/>
            <person name="Motone F"/>
            <person name="Kageyama Y"/>
            <person name="Nozu R"/>
            <person name="Adachi N"/>
            <person name="Nishimura O"/>
            <person name="Nakagawa R"/>
            <person name="Tanegashima C"/>
            <person name="Kiyatake I"/>
            <person name="Matsumoto R"/>
            <person name="Murakumo K"/>
            <person name="Nishida K"/>
            <person name="Terakita A"/>
            <person name="Kuratani S"/>
            <person name="Sato K"/>
            <person name="Hyodo S Kuraku.S."/>
        </authorList>
    </citation>
    <scope>NUCLEOTIDE SEQUENCE [LARGE SCALE GENOMIC DNA]</scope>
</reference>
<dbReference type="PROSITE" id="PS50139">
    <property type="entry name" value="Z_BINDING"/>
    <property type="match status" value="2"/>
</dbReference>
<keyword evidence="7" id="KW-1185">Reference proteome</keyword>
<feature type="compositionally biased region" description="Acidic residues" evidence="3">
    <location>
        <begin position="224"/>
        <end position="239"/>
    </location>
</feature>
<dbReference type="EMBL" id="BFAA01019964">
    <property type="protein sequence ID" value="GCB81056.1"/>
    <property type="molecule type" value="Genomic_DNA"/>
</dbReference>
<feature type="domain" description="DRBM" evidence="4">
    <location>
        <begin position="464"/>
        <end position="495"/>
    </location>
</feature>
<protein>
    <submittedName>
        <fullName evidence="6">Uncharacterized protein</fullName>
    </submittedName>
</protein>
<dbReference type="InterPro" id="IPR042371">
    <property type="entry name" value="Z_dom"/>
</dbReference>
<dbReference type="AlphaFoldDB" id="A0A401Q6Q2"/>
<evidence type="ECO:0000259" key="5">
    <source>
        <dbReference type="PROSITE" id="PS50139"/>
    </source>
</evidence>
<feature type="domain" description="Z-binding" evidence="5">
    <location>
        <begin position="246"/>
        <end position="310"/>
    </location>
</feature>
<accession>A0A401Q6Q2</accession>
<dbReference type="SUPFAM" id="SSF46785">
    <property type="entry name" value="Winged helix' DNA-binding domain"/>
    <property type="match status" value="2"/>
</dbReference>
<dbReference type="OrthoDB" id="10268011at2759"/>
<dbReference type="InterPro" id="IPR036390">
    <property type="entry name" value="WH_DNA-bd_sf"/>
</dbReference>
<dbReference type="Proteomes" id="UP000288216">
    <property type="component" value="Unassembled WGS sequence"/>
</dbReference>
<dbReference type="InterPro" id="IPR036388">
    <property type="entry name" value="WH-like_DNA-bd_sf"/>
</dbReference>
<dbReference type="GO" id="GO:0003723">
    <property type="term" value="F:RNA binding"/>
    <property type="evidence" value="ECO:0007669"/>
    <property type="project" value="UniProtKB-UniRule"/>
</dbReference>